<evidence type="ECO:0000313" key="9">
    <source>
        <dbReference type="EMBL" id="SNR82622.1"/>
    </source>
</evidence>
<name>A0A238ZHJ7_9RHOB</name>
<sequence length="349" mass="36436">MTDAALNPETILDFHARALRRRAMLVTGIGVLVVAFFMLDLFVGPTTMTPGAVLRALIGTPDVPTDAIILWNVRLPQTMTALLVGAALALAGAEMQTILDNPLASPFTLGVSSAASLGAALALIANVSIPWLPALWLVPVNAFIFAAGAMLVLQFVAARLGRGPGTIVLLGIALVFGFNALVALLQFTASQSALQEFVHWTLGNLSQTKWSQIGVLAVCLAVMGPWSVASSWSLTALRLGEDRARAMGIDTTRLRLGSLLRITFLSAISVAFVGTIGFIGLVAPHIARLAVGEDHRFFLPASALVGAAVLLASSTLSKVLIPGVLLPTGIVTSLVGLPVFLALILRRGA</sequence>
<comment type="similarity">
    <text evidence="2">Belongs to the binding-protein-dependent transport system permease family. FecCD subfamily.</text>
</comment>
<feature type="transmembrane region" description="Helical" evidence="8">
    <location>
        <begin position="103"/>
        <end position="125"/>
    </location>
</feature>
<feature type="transmembrane region" description="Helical" evidence="8">
    <location>
        <begin position="324"/>
        <end position="345"/>
    </location>
</feature>
<accession>A0A238ZHJ7</accession>
<evidence type="ECO:0000256" key="5">
    <source>
        <dbReference type="ARBA" id="ARBA00022692"/>
    </source>
</evidence>
<dbReference type="GO" id="GO:0033214">
    <property type="term" value="P:siderophore-iron import into cell"/>
    <property type="evidence" value="ECO:0007669"/>
    <property type="project" value="TreeGrafter"/>
</dbReference>
<keyword evidence="4" id="KW-1003">Cell membrane</keyword>
<dbReference type="SUPFAM" id="SSF81345">
    <property type="entry name" value="ABC transporter involved in vitamin B12 uptake, BtuC"/>
    <property type="match status" value="1"/>
</dbReference>
<evidence type="ECO:0000256" key="8">
    <source>
        <dbReference type="SAM" id="Phobius"/>
    </source>
</evidence>
<dbReference type="EMBL" id="FZNN01000031">
    <property type="protein sequence ID" value="SNR82622.1"/>
    <property type="molecule type" value="Genomic_DNA"/>
</dbReference>
<dbReference type="FunFam" id="1.10.3470.10:FF:000001">
    <property type="entry name" value="Vitamin B12 ABC transporter permease BtuC"/>
    <property type="match status" value="1"/>
</dbReference>
<dbReference type="Gene3D" id="1.10.3470.10">
    <property type="entry name" value="ABC transporter involved in vitamin B12 uptake, BtuC"/>
    <property type="match status" value="1"/>
</dbReference>
<reference evidence="9 10" key="1">
    <citation type="submission" date="2017-06" db="EMBL/GenBank/DDBJ databases">
        <authorList>
            <person name="Kim H.J."/>
            <person name="Triplett B.A."/>
        </authorList>
    </citation>
    <scope>NUCLEOTIDE SEQUENCE [LARGE SCALE GENOMIC DNA]</scope>
    <source>
        <strain evidence="9 10">DSM 29052</strain>
    </source>
</reference>
<dbReference type="InterPro" id="IPR000522">
    <property type="entry name" value="ABC_transptr_permease_BtuC"/>
</dbReference>
<dbReference type="InterPro" id="IPR037294">
    <property type="entry name" value="ABC_BtuC-like"/>
</dbReference>
<feature type="transmembrane region" description="Helical" evidence="8">
    <location>
        <begin position="167"/>
        <end position="190"/>
    </location>
</feature>
<dbReference type="PANTHER" id="PTHR30472">
    <property type="entry name" value="FERRIC ENTEROBACTIN TRANSPORT SYSTEM PERMEASE PROTEIN"/>
    <property type="match status" value="1"/>
</dbReference>
<dbReference type="GO" id="GO:0022857">
    <property type="term" value="F:transmembrane transporter activity"/>
    <property type="evidence" value="ECO:0007669"/>
    <property type="project" value="InterPro"/>
</dbReference>
<feature type="transmembrane region" description="Helical" evidence="8">
    <location>
        <begin position="131"/>
        <end position="155"/>
    </location>
</feature>
<evidence type="ECO:0000256" key="1">
    <source>
        <dbReference type="ARBA" id="ARBA00004651"/>
    </source>
</evidence>
<organism evidence="9 10">
    <name type="scientific">Puniceibacterium sediminis</name>
    <dbReference type="NCBI Taxonomy" id="1608407"/>
    <lineage>
        <taxon>Bacteria</taxon>
        <taxon>Pseudomonadati</taxon>
        <taxon>Pseudomonadota</taxon>
        <taxon>Alphaproteobacteria</taxon>
        <taxon>Rhodobacterales</taxon>
        <taxon>Paracoccaceae</taxon>
        <taxon>Puniceibacterium</taxon>
    </lineage>
</organism>
<comment type="subcellular location">
    <subcellularLocation>
        <location evidence="1">Cell membrane</location>
        <topology evidence="1">Multi-pass membrane protein</topology>
    </subcellularLocation>
</comment>
<evidence type="ECO:0000256" key="4">
    <source>
        <dbReference type="ARBA" id="ARBA00022475"/>
    </source>
</evidence>
<gene>
    <name evidence="9" type="ORF">SAMN06265370_13126</name>
</gene>
<dbReference type="RefSeq" id="WP_089273701.1">
    <property type="nucleotide sequence ID" value="NZ_FZNN01000031.1"/>
</dbReference>
<dbReference type="Pfam" id="PF01032">
    <property type="entry name" value="FecCD"/>
    <property type="match status" value="1"/>
</dbReference>
<keyword evidence="5 8" id="KW-0812">Transmembrane</keyword>
<keyword evidence="7 8" id="KW-0472">Membrane</keyword>
<evidence type="ECO:0000256" key="2">
    <source>
        <dbReference type="ARBA" id="ARBA00007935"/>
    </source>
</evidence>
<keyword evidence="3" id="KW-0813">Transport</keyword>
<evidence type="ECO:0000256" key="6">
    <source>
        <dbReference type="ARBA" id="ARBA00022989"/>
    </source>
</evidence>
<evidence type="ECO:0000256" key="3">
    <source>
        <dbReference type="ARBA" id="ARBA00022448"/>
    </source>
</evidence>
<feature type="transmembrane region" description="Helical" evidence="8">
    <location>
        <begin position="68"/>
        <end position="91"/>
    </location>
</feature>
<proteinExistence type="inferred from homology"/>
<dbReference type="AlphaFoldDB" id="A0A238ZHJ7"/>
<keyword evidence="6 8" id="KW-1133">Transmembrane helix</keyword>
<evidence type="ECO:0000313" key="10">
    <source>
        <dbReference type="Proteomes" id="UP000198417"/>
    </source>
</evidence>
<feature type="transmembrane region" description="Helical" evidence="8">
    <location>
        <begin position="210"/>
        <end position="237"/>
    </location>
</feature>
<dbReference type="CDD" id="cd06550">
    <property type="entry name" value="TM_ABC_iron-siderophores_like"/>
    <property type="match status" value="1"/>
</dbReference>
<feature type="transmembrane region" description="Helical" evidence="8">
    <location>
        <begin position="258"/>
        <end position="283"/>
    </location>
</feature>
<evidence type="ECO:0000256" key="7">
    <source>
        <dbReference type="ARBA" id="ARBA00023136"/>
    </source>
</evidence>
<dbReference type="GO" id="GO:0005886">
    <property type="term" value="C:plasma membrane"/>
    <property type="evidence" value="ECO:0007669"/>
    <property type="project" value="UniProtKB-SubCell"/>
</dbReference>
<dbReference type="PANTHER" id="PTHR30472:SF25">
    <property type="entry name" value="ABC TRANSPORTER PERMEASE PROTEIN MJ0876-RELATED"/>
    <property type="match status" value="1"/>
</dbReference>
<dbReference type="OrthoDB" id="9811975at2"/>
<keyword evidence="10" id="KW-1185">Reference proteome</keyword>
<feature type="transmembrane region" description="Helical" evidence="8">
    <location>
        <begin position="295"/>
        <end position="312"/>
    </location>
</feature>
<feature type="transmembrane region" description="Helical" evidence="8">
    <location>
        <begin position="23"/>
        <end position="48"/>
    </location>
</feature>
<dbReference type="Proteomes" id="UP000198417">
    <property type="component" value="Unassembled WGS sequence"/>
</dbReference>
<protein>
    <submittedName>
        <fullName evidence="9">Iron complex transport system permease protein</fullName>
    </submittedName>
</protein>